<comment type="caution">
    <text evidence="12">The sequence shown here is derived from an EMBL/GenBank/DDBJ whole genome shotgun (WGS) entry which is preliminary data.</text>
</comment>
<keyword evidence="2 9" id="KW-0963">Cytoplasm</keyword>
<feature type="active site" evidence="9">
    <location>
        <position position="314"/>
    </location>
</feature>
<comment type="similarity">
    <text evidence="9">Belongs to the 'phage' integrase family. XerC subfamily.</text>
</comment>
<organism evidence="12 13">
    <name type="scientific">Psychrobacter fozii</name>
    <dbReference type="NCBI Taxonomy" id="198480"/>
    <lineage>
        <taxon>Bacteria</taxon>
        <taxon>Pseudomonadati</taxon>
        <taxon>Pseudomonadota</taxon>
        <taxon>Gammaproteobacteria</taxon>
        <taxon>Moraxellales</taxon>
        <taxon>Moraxellaceae</taxon>
        <taxon>Psychrobacter</taxon>
    </lineage>
</organism>
<keyword evidence="5 9" id="KW-0229">DNA integration</keyword>
<dbReference type="GO" id="GO:0006313">
    <property type="term" value="P:DNA transposition"/>
    <property type="evidence" value="ECO:0007669"/>
    <property type="project" value="UniProtKB-UniRule"/>
</dbReference>
<dbReference type="Proteomes" id="UP000247746">
    <property type="component" value="Unassembled WGS sequence"/>
</dbReference>
<keyword evidence="13" id="KW-1185">Reference proteome</keyword>
<dbReference type="CDD" id="cd00798">
    <property type="entry name" value="INT_XerDC_C"/>
    <property type="match status" value="1"/>
</dbReference>
<dbReference type="EMBL" id="QJSU01000001">
    <property type="protein sequence ID" value="PYE40922.1"/>
    <property type="molecule type" value="Genomic_DNA"/>
</dbReference>
<reference evidence="12 13" key="1">
    <citation type="submission" date="2018-06" db="EMBL/GenBank/DDBJ databases">
        <title>Genomic Encyclopedia of Type Strains, Phase III (KMG-III): the genomes of soil and plant-associated and newly described type strains.</title>
        <authorList>
            <person name="Whitman W."/>
        </authorList>
    </citation>
    <scope>NUCLEOTIDE SEQUENCE [LARGE SCALE GENOMIC DNA]</scope>
    <source>
        <strain evidence="12 13">CECT 5889</strain>
    </source>
</reference>
<evidence type="ECO:0000256" key="5">
    <source>
        <dbReference type="ARBA" id="ARBA00022908"/>
    </source>
</evidence>
<dbReference type="InterPro" id="IPR004107">
    <property type="entry name" value="Integrase_SAM-like_N"/>
</dbReference>
<evidence type="ECO:0000256" key="8">
    <source>
        <dbReference type="ARBA" id="ARBA00023306"/>
    </source>
</evidence>
<dbReference type="GO" id="GO:0009037">
    <property type="term" value="F:tyrosine-based site-specific recombinase activity"/>
    <property type="evidence" value="ECO:0007669"/>
    <property type="project" value="UniProtKB-UniRule"/>
</dbReference>
<dbReference type="PROSITE" id="PS51900">
    <property type="entry name" value="CB"/>
    <property type="match status" value="1"/>
</dbReference>
<dbReference type="GO" id="GO:0005737">
    <property type="term" value="C:cytoplasm"/>
    <property type="evidence" value="ECO:0007669"/>
    <property type="project" value="UniProtKB-SubCell"/>
</dbReference>
<evidence type="ECO:0000256" key="6">
    <source>
        <dbReference type="ARBA" id="ARBA00023125"/>
    </source>
</evidence>
<dbReference type="Pfam" id="PF00589">
    <property type="entry name" value="Phage_integrase"/>
    <property type="match status" value="1"/>
</dbReference>
<sequence length="354" mass="39800">MVISNSAMSNKKGQIEPASGSEVQSVAWLSDTLAATIESDTALRELLAPVHRWLNTLSVRNHSPHTLTAYFAGLNQLALFIRGKRLTWTRCDKRQLAQHIGQRIDEDKLALASVQQELSAIRHFYGWLIEEGLARINPTTGYQLKRSPRPLPSIADVDLLTQLLDQEIPDTPEQARLWLRDKAMFELLYSSGLRVGELVALDMADVDLADLRVRVTGKGNKTRLVPLGIKAAEAITRYLPHRNLWVEQMDMALFISEKLGTRLSTRAVQQRLKVAATRAGISQNMYPHLLRHCFASHMLSGSGDLRAVQEMLGHSDISTTQIYTHVDFAKLTQVYDRAHPRATHAQRDDDSNQK</sequence>
<keyword evidence="4 9" id="KW-0159">Chromosome partition</keyword>
<evidence type="ECO:0000313" key="12">
    <source>
        <dbReference type="EMBL" id="PYE40922.1"/>
    </source>
</evidence>
<dbReference type="PANTHER" id="PTHR30349:SF81">
    <property type="entry name" value="TYROSINE RECOMBINASE XERC"/>
    <property type="match status" value="1"/>
</dbReference>
<dbReference type="GO" id="GO:0003677">
    <property type="term" value="F:DNA binding"/>
    <property type="evidence" value="ECO:0007669"/>
    <property type="project" value="UniProtKB-UniRule"/>
</dbReference>
<dbReference type="SUPFAM" id="SSF47823">
    <property type="entry name" value="lambda integrase-like, N-terminal domain"/>
    <property type="match status" value="1"/>
</dbReference>
<proteinExistence type="inferred from homology"/>
<evidence type="ECO:0000256" key="3">
    <source>
        <dbReference type="ARBA" id="ARBA00022618"/>
    </source>
</evidence>
<protein>
    <recommendedName>
        <fullName evidence="9">Tyrosine recombinase XerC</fullName>
    </recommendedName>
</protein>
<evidence type="ECO:0000259" key="11">
    <source>
        <dbReference type="PROSITE" id="PS51900"/>
    </source>
</evidence>
<dbReference type="InterPro" id="IPR044068">
    <property type="entry name" value="CB"/>
</dbReference>
<feature type="active site" evidence="9">
    <location>
        <position position="194"/>
    </location>
</feature>
<evidence type="ECO:0000256" key="9">
    <source>
        <dbReference type="HAMAP-Rule" id="MF_01808"/>
    </source>
</evidence>
<feature type="active site" evidence="9">
    <location>
        <position position="218"/>
    </location>
</feature>
<evidence type="ECO:0000256" key="2">
    <source>
        <dbReference type="ARBA" id="ARBA00022490"/>
    </source>
</evidence>
<comment type="subcellular location">
    <subcellularLocation>
        <location evidence="1 9">Cytoplasm</location>
    </subcellularLocation>
</comment>
<dbReference type="PANTHER" id="PTHR30349">
    <property type="entry name" value="PHAGE INTEGRASE-RELATED"/>
    <property type="match status" value="1"/>
</dbReference>
<comment type="function">
    <text evidence="9">Site-specific tyrosine recombinase, which acts by catalyzing the cutting and rejoining of the recombining DNA molecules. The XerC-XerD complex is essential to convert dimers of the bacterial chromosome into monomers to permit their segregation at cell division. It also contributes to the segregational stability of plasmids.</text>
</comment>
<dbReference type="InterPro" id="IPR023009">
    <property type="entry name" value="Tyrosine_recombinase_XerC/XerD"/>
</dbReference>
<feature type="domain" description="Core-binding (CB)" evidence="11">
    <location>
        <begin position="44"/>
        <end position="129"/>
    </location>
</feature>
<dbReference type="SUPFAM" id="SSF56349">
    <property type="entry name" value="DNA breaking-rejoining enzymes"/>
    <property type="match status" value="1"/>
</dbReference>
<evidence type="ECO:0000256" key="4">
    <source>
        <dbReference type="ARBA" id="ARBA00022829"/>
    </source>
</evidence>
<keyword evidence="8 9" id="KW-0131">Cell cycle</keyword>
<gene>
    <name evidence="9" type="primary">xerC</name>
    <name evidence="12" type="ORF">DFP82_101238</name>
</gene>
<name>A0A2V4V4B6_9GAMM</name>
<keyword evidence="7 9" id="KW-0233">DNA recombination</keyword>
<dbReference type="InterPro" id="IPR011010">
    <property type="entry name" value="DNA_brk_join_enz"/>
</dbReference>
<dbReference type="HAMAP" id="MF_01808">
    <property type="entry name" value="Recomb_XerC_XerD"/>
    <property type="match status" value="1"/>
</dbReference>
<dbReference type="GO" id="GO:0051301">
    <property type="term" value="P:cell division"/>
    <property type="evidence" value="ECO:0007669"/>
    <property type="project" value="UniProtKB-KW"/>
</dbReference>
<feature type="active site" evidence="9">
    <location>
        <position position="291"/>
    </location>
</feature>
<dbReference type="Gene3D" id="1.10.443.10">
    <property type="entry name" value="Intergrase catalytic core"/>
    <property type="match status" value="1"/>
</dbReference>
<accession>A0A2V4V4B6</accession>
<feature type="active site" evidence="9">
    <location>
        <position position="288"/>
    </location>
</feature>
<dbReference type="AlphaFoldDB" id="A0A2V4V4B6"/>
<dbReference type="InterPro" id="IPR013762">
    <property type="entry name" value="Integrase-like_cat_sf"/>
</dbReference>
<dbReference type="Gene3D" id="1.10.150.130">
    <property type="match status" value="1"/>
</dbReference>
<comment type="subunit">
    <text evidence="9">Forms a cyclic heterotetrameric complex composed of two molecules of XerC and two molecules of XerD.</text>
</comment>
<keyword evidence="3 9" id="KW-0132">Cell division</keyword>
<dbReference type="InterPro" id="IPR050090">
    <property type="entry name" value="Tyrosine_recombinase_XerCD"/>
</dbReference>
<dbReference type="InterPro" id="IPR002104">
    <property type="entry name" value="Integrase_catalytic"/>
</dbReference>
<keyword evidence="6 9" id="KW-0238">DNA-binding</keyword>
<evidence type="ECO:0000256" key="7">
    <source>
        <dbReference type="ARBA" id="ARBA00023172"/>
    </source>
</evidence>
<dbReference type="InterPro" id="IPR010998">
    <property type="entry name" value="Integrase_recombinase_N"/>
</dbReference>
<dbReference type="PROSITE" id="PS51898">
    <property type="entry name" value="TYR_RECOMBINASE"/>
    <property type="match status" value="1"/>
</dbReference>
<dbReference type="GO" id="GO:0007059">
    <property type="term" value="P:chromosome segregation"/>
    <property type="evidence" value="ECO:0007669"/>
    <property type="project" value="UniProtKB-UniRule"/>
</dbReference>
<evidence type="ECO:0000313" key="13">
    <source>
        <dbReference type="Proteomes" id="UP000247746"/>
    </source>
</evidence>
<dbReference type="Pfam" id="PF02899">
    <property type="entry name" value="Phage_int_SAM_1"/>
    <property type="match status" value="1"/>
</dbReference>
<feature type="active site" description="O-(3'-phospho-DNA)-tyrosine intermediate" evidence="9">
    <location>
        <position position="323"/>
    </location>
</feature>
<evidence type="ECO:0000259" key="10">
    <source>
        <dbReference type="PROSITE" id="PS51898"/>
    </source>
</evidence>
<evidence type="ECO:0000256" key="1">
    <source>
        <dbReference type="ARBA" id="ARBA00004496"/>
    </source>
</evidence>
<feature type="domain" description="Tyr recombinase" evidence="10">
    <location>
        <begin position="150"/>
        <end position="336"/>
    </location>
</feature>